<accession>A0ABV3J1C1</accession>
<evidence type="ECO:0000313" key="2">
    <source>
        <dbReference type="Proteomes" id="UP001552479"/>
    </source>
</evidence>
<sequence>MTTTLVTHTGTAVALYTTKPYGNLTLDVGETRHRVRPHLRVTGAEWSSDAPATLLVKGRCTLASRPQGALAIVAEGPDGTAERTPVEPAPSGGTFTARIPCTTPGERELTLRLTTATGKWSVPVPPQPSLKAARWRRLGLPWYAKPLPGRDALTLRVGRVELLKAVHRRLTKR</sequence>
<proteinExistence type="predicted"/>
<dbReference type="EMBL" id="JBFASG010000034">
    <property type="protein sequence ID" value="MEV4926461.1"/>
    <property type="molecule type" value="Genomic_DNA"/>
</dbReference>
<organism evidence="1 2">
    <name type="scientific">Streptomyces roseoverticillatus</name>
    <dbReference type="NCBI Taxonomy" id="66429"/>
    <lineage>
        <taxon>Bacteria</taxon>
        <taxon>Bacillati</taxon>
        <taxon>Actinomycetota</taxon>
        <taxon>Actinomycetes</taxon>
        <taxon>Kitasatosporales</taxon>
        <taxon>Streptomycetaceae</taxon>
        <taxon>Streptomyces</taxon>
    </lineage>
</organism>
<evidence type="ECO:0000313" key="1">
    <source>
        <dbReference type="EMBL" id="MEV4926461.1"/>
    </source>
</evidence>
<dbReference type="RefSeq" id="WP_366089855.1">
    <property type="nucleotide sequence ID" value="NZ_JBFASG010000034.1"/>
</dbReference>
<comment type="caution">
    <text evidence="1">The sequence shown here is derived from an EMBL/GenBank/DDBJ whole genome shotgun (WGS) entry which is preliminary data.</text>
</comment>
<dbReference type="Proteomes" id="UP001552479">
    <property type="component" value="Unassembled WGS sequence"/>
</dbReference>
<keyword evidence="2" id="KW-1185">Reference proteome</keyword>
<reference evidence="1 2" key="1">
    <citation type="submission" date="2024-06" db="EMBL/GenBank/DDBJ databases">
        <title>The Natural Products Discovery Center: Release of the First 8490 Sequenced Strains for Exploring Actinobacteria Biosynthetic Diversity.</title>
        <authorList>
            <person name="Kalkreuter E."/>
            <person name="Kautsar S.A."/>
            <person name="Yang D."/>
            <person name="Bader C.D."/>
            <person name="Teijaro C.N."/>
            <person name="Fluegel L."/>
            <person name="Davis C.M."/>
            <person name="Simpson J.R."/>
            <person name="Lauterbach L."/>
            <person name="Steele A.D."/>
            <person name="Gui C."/>
            <person name="Meng S."/>
            <person name="Li G."/>
            <person name="Viehrig K."/>
            <person name="Ye F."/>
            <person name="Su P."/>
            <person name="Kiefer A.F."/>
            <person name="Nichols A."/>
            <person name="Cepeda A.J."/>
            <person name="Yan W."/>
            <person name="Fan B."/>
            <person name="Jiang Y."/>
            <person name="Adhikari A."/>
            <person name="Zheng C.-J."/>
            <person name="Schuster L."/>
            <person name="Cowan T.M."/>
            <person name="Smanski M.J."/>
            <person name="Chevrette M.G."/>
            <person name="De Carvalho L.P.S."/>
            <person name="Shen B."/>
        </authorList>
    </citation>
    <scope>NUCLEOTIDE SEQUENCE [LARGE SCALE GENOMIC DNA]</scope>
    <source>
        <strain evidence="1 2">NPDC053791</strain>
    </source>
</reference>
<gene>
    <name evidence="1" type="ORF">AB0L03_27140</name>
</gene>
<protein>
    <submittedName>
        <fullName evidence="1">Uncharacterized protein</fullName>
    </submittedName>
</protein>
<name>A0ABV3J1C1_9ACTN</name>